<sequence>MVRNSKPVRILRSLQFYFLTLSVYFSTAALIVLYVIVVFPLLLWDKAIVYRVTNRLLFASFKFSALFLNYAWRVVILNDFPKDRKQRGRVIMFNHLSASDPFLVAALGVREPIICTYKDAVHKLPTSKLILRLTGHLAIHFKYDKANDKKIPLKESVISVMEKCKWSVDKGLNIGVYPEGRRSRDGKLGEFKDGFFRFAVENDVEILPCALSNSDRLWPLDSKVLVGEGVAYVNIGKPIKPQGKTIEELKAETRSAIYELMKQCPSFKPETQTVTGLSDEK</sequence>
<dbReference type="SUPFAM" id="SSF69593">
    <property type="entry name" value="Glycerol-3-phosphate (1)-acyltransferase"/>
    <property type="match status" value="1"/>
</dbReference>
<keyword evidence="1" id="KW-0808">Transferase</keyword>
<accession>A0AAD8PED5</accession>
<feature type="transmembrane region" description="Helical" evidence="3">
    <location>
        <begin position="56"/>
        <end position="77"/>
    </location>
</feature>
<feature type="domain" description="Phospholipid/glycerol acyltransferase" evidence="4">
    <location>
        <begin position="89"/>
        <end position="214"/>
    </location>
</feature>
<keyword evidence="3" id="KW-1133">Transmembrane helix</keyword>
<keyword evidence="6" id="KW-1185">Reference proteome</keyword>
<reference evidence="5" key="1">
    <citation type="submission" date="2023-08" db="EMBL/GenBank/DDBJ databases">
        <title>Draft sequence of the Babesia gibsoni genome.</title>
        <authorList>
            <person name="Yamagishi J.Y."/>
            <person name="Xuan X.X."/>
        </authorList>
    </citation>
    <scope>NUCLEOTIDE SEQUENCE</scope>
    <source>
        <strain evidence="5">Azabu</strain>
    </source>
</reference>
<keyword evidence="2" id="KW-0012">Acyltransferase</keyword>
<dbReference type="GO" id="GO:0005783">
    <property type="term" value="C:endoplasmic reticulum"/>
    <property type="evidence" value="ECO:0007669"/>
    <property type="project" value="TreeGrafter"/>
</dbReference>
<dbReference type="SMART" id="SM00563">
    <property type="entry name" value="PlsC"/>
    <property type="match status" value="1"/>
</dbReference>
<feature type="transmembrane region" description="Helical" evidence="3">
    <location>
        <begin position="21"/>
        <end position="44"/>
    </location>
</feature>
<evidence type="ECO:0000313" key="5">
    <source>
        <dbReference type="EMBL" id="KAK1443799.1"/>
    </source>
</evidence>
<comment type="caution">
    <text evidence="5">The sequence shown here is derived from an EMBL/GenBank/DDBJ whole genome shotgun (WGS) entry which is preliminary data.</text>
</comment>
<dbReference type="Proteomes" id="UP001230268">
    <property type="component" value="Unassembled WGS sequence"/>
</dbReference>
<proteinExistence type="predicted"/>
<dbReference type="InterPro" id="IPR002123">
    <property type="entry name" value="Plipid/glycerol_acylTrfase"/>
</dbReference>
<keyword evidence="3" id="KW-0812">Transmembrane</keyword>
<dbReference type="Pfam" id="PF01553">
    <property type="entry name" value="Acyltransferase"/>
    <property type="match status" value="1"/>
</dbReference>
<organism evidence="5 6">
    <name type="scientific">Babesia gibsoni</name>
    <dbReference type="NCBI Taxonomy" id="33632"/>
    <lineage>
        <taxon>Eukaryota</taxon>
        <taxon>Sar</taxon>
        <taxon>Alveolata</taxon>
        <taxon>Apicomplexa</taxon>
        <taxon>Aconoidasida</taxon>
        <taxon>Piroplasmida</taxon>
        <taxon>Babesiidae</taxon>
        <taxon>Babesia</taxon>
    </lineage>
</organism>
<evidence type="ECO:0000256" key="2">
    <source>
        <dbReference type="ARBA" id="ARBA00023315"/>
    </source>
</evidence>
<dbReference type="GO" id="GO:0006654">
    <property type="term" value="P:phosphatidic acid biosynthetic process"/>
    <property type="evidence" value="ECO:0007669"/>
    <property type="project" value="TreeGrafter"/>
</dbReference>
<evidence type="ECO:0000259" key="4">
    <source>
        <dbReference type="SMART" id="SM00563"/>
    </source>
</evidence>
<dbReference type="PANTHER" id="PTHR10434:SF11">
    <property type="entry name" value="1-ACYL-SN-GLYCEROL-3-PHOSPHATE ACYLTRANSFERASE"/>
    <property type="match status" value="1"/>
</dbReference>
<dbReference type="PANTHER" id="PTHR10434">
    <property type="entry name" value="1-ACYL-SN-GLYCEROL-3-PHOSPHATE ACYLTRANSFERASE"/>
    <property type="match status" value="1"/>
</dbReference>
<evidence type="ECO:0000313" key="6">
    <source>
        <dbReference type="Proteomes" id="UP001230268"/>
    </source>
</evidence>
<dbReference type="EMBL" id="JAVEPI010000002">
    <property type="protein sequence ID" value="KAK1443799.1"/>
    <property type="molecule type" value="Genomic_DNA"/>
</dbReference>
<dbReference type="AlphaFoldDB" id="A0AAD8PED5"/>
<dbReference type="CDD" id="cd07989">
    <property type="entry name" value="LPLAT_AGPAT-like"/>
    <property type="match status" value="1"/>
</dbReference>
<gene>
    <name evidence="5" type="ORF">BgAZ_206750</name>
</gene>
<evidence type="ECO:0000256" key="1">
    <source>
        <dbReference type="ARBA" id="ARBA00022679"/>
    </source>
</evidence>
<keyword evidence="3" id="KW-0472">Membrane</keyword>
<protein>
    <recommendedName>
        <fullName evidence="4">Phospholipid/glycerol acyltransferase domain-containing protein</fullName>
    </recommendedName>
</protein>
<name>A0AAD8PED5_BABGI</name>
<evidence type="ECO:0000256" key="3">
    <source>
        <dbReference type="SAM" id="Phobius"/>
    </source>
</evidence>
<dbReference type="GO" id="GO:0003841">
    <property type="term" value="F:1-acylglycerol-3-phosphate O-acyltransferase activity"/>
    <property type="evidence" value="ECO:0007669"/>
    <property type="project" value="TreeGrafter"/>
</dbReference>